<accession>A0A8S1DR44</accession>
<feature type="transmembrane region" description="Helical" evidence="6">
    <location>
        <begin position="288"/>
        <end position="311"/>
    </location>
</feature>
<dbReference type="GO" id="GO:0016020">
    <property type="term" value="C:membrane"/>
    <property type="evidence" value="ECO:0007669"/>
    <property type="project" value="UniProtKB-SubCell"/>
</dbReference>
<feature type="transmembrane region" description="Helical" evidence="6">
    <location>
        <begin position="486"/>
        <end position="505"/>
    </location>
</feature>
<evidence type="ECO:0000256" key="1">
    <source>
        <dbReference type="ARBA" id="ARBA00004141"/>
    </source>
</evidence>
<evidence type="ECO:0000313" key="8">
    <source>
        <dbReference type="Proteomes" id="UP000494165"/>
    </source>
</evidence>
<feature type="transmembrane region" description="Helical" evidence="6">
    <location>
        <begin position="72"/>
        <end position="94"/>
    </location>
</feature>
<dbReference type="EMBL" id="CADEPI010000300">
    <property type="protein sequence ID" value="CAB3383221.1"/>
    <property type="molecule type" value="Genomic_DNA"/>
</dbReference>
<dbReference type="PANTHER" id="PTHR11119">
    <property type="entry name" value="XANTHINE-URACIL / VITAMIN C PERMEASE FAMILY MEMBER"/>
    <property type="match status" value="1"/>
</dbReference>
<feature type="transmembrane region" description="Helical" evidence="6">
    <location>
        <begin position="456"/>
        <end position="479"/>
    </location>
</feature>
<name>A0A8S1DR44_9INSE</name>
<protein>
    <recommendedName>
        <fullName evidence="9">Solute carrier family 23 member 2</fullName>
    </recommendedName>
</protein>
<evidence type="ECO:0000256" key="4">
    <source>
        <dbReference type="ARBA" id="ARBA00022989"/>
    </source>
</evidence>
<dbReference type="Proteomes" id="UP000494165">
    <property type="component" value="Unassembled WGS sequence"/>
</dbReference>
<keyword evidence="3 6" id="KW-0812">Transmembrane</keyword>
<feature type="transmembrane region" description="Helical" evidence="6">
    <location>
        <begin position="177"/>
        <end position="200"/>
    </location>
</feature>
<sequence>MDTEAQKESKKLFSKQPLPVINDGLNNNFLKCDIKEENEKNNNAGKNKFESFEEDVVEAEKTLHYGLEDNPPWYTCVVLGFQHYITFVVGIASVPMIMGPKLCMLEDDASRGELVSTLMFVSGIVTILQTTIGVRLPIVQGSSFGFLAPALALLNLPKWQCPPQEELLQMSADDRRALWQVRINEISGAILVASLFQMLIGYGGLIGSVLKYITPLTIAPTVALIGLCLFDAAAREASGNWWIAAGTIALLTTFSLYMRFLEVPLPTWGKKAKGGEKSKGRTFPFFQIFPVLTAMVVMWVICGLLTATGLLPEENLARTDSKLKILHEAPWFNFPYPGQWGSPTVSAAAVFGMLAGVIAGAIESVGDYYACAQFCEAPPPPIHAVNRGIGTEGLGCLLAGIWGTGNGTTSFSQNIGAIGVTKVGSRRVVQYAGVIMIIMGAFSKVGAFFITIPSPIFGGVFCITFGMVTAVGISTLHFVSLKSFRNMYIIGFSIFFALVLPRWMHSNPNVIQTGSEFLDQLFTVLLSTSMFVGGIIGFVLDNTVPGTDEERGLTTWNKHHASAEGTVAEDTPTCYDLPFGMEAIRKAKWTRFLPFMPTFNRA</sequence>
<evidence type="ECO:0000256" key="5">
    <source>
        <dbReference type="ARBA" id="ARBA00023136"/>
    </source>
</evidence>
<feature type="transmembrane region" description="Helical" evidence="6">
    <location>
        <begin position="517"/>
        <end position="540"/>
    </location>
</feature>
<feature type="transmembrane region" description="Helical" evidence="6">
    <location>
        <begin position="212"/>
        <end position="234"/>
    </location>
</feature>
<dbReference type="GO" id="GO:0022857">
    <property type="term" value="F:transmembrane transporter activity"/>
    <property type="evidence" value="ECO:0007669"/>
    <property type="project" value="InterPro"/>
</dbReference>
<dbReference type="AlphaFoldDB" id="A0A8S1DR44"/>
<comment type="similarity">
    <text evidence="2">Belongs to the nucleobase:cation symporter-2 (NCS2) (TC 2.A.40) family.</text>
</comment>
<evidence type="ECO:0008006" key="9">
    <source>
        <dbReference type="Google" id="ProtNLM"/>
    </source>
</evidence>
<dbReference type="OrthoDB" id="1641903at2759"/>
<evidence type="ECO:0000313" key="7">
    <source>
        <dbReference type="EMBL" id="CAB3383221.1"/>
    </source>
</evidence>
<comment type="subcellular location">
    <subcellularLocation>
        <location evidence="1">Membrane</location>
        <topology evidence="1">Multi-pass membrane protein</topology>
    </subcellularLocation>
</comment>
<reference evidence="7 8" key="1">
    <citation type="submission" date="2020-04" db="EMBL/GenBank/DDBJ databases">
        <authorList>
            <person name="Alioto T."/>
            <person name="Alioto T."/>
            <person name="Gomez Garrido J."/>
        </authorList>
    </citation>
    <scope>NUCLEOTIDE SEQUENCE [LARGE SCALE GENOMIC DNA]</scope>
</reference>
<comment type="caution">
    <text evidence="7">The sequence shown here is derived from an EMBL/GenBank/DDBJ whole genome shotgun (WGS) entry which is preliminary data.</text>
</comment>
<dbReference type="Pfam" id="PF00860">
    <property type="entry name" value="Xan_ur_permease"/>
    <property type="match status" value="1"/>
</dbReference>
<keyword evidence="8" id="KW-1185">Reference proteome</keyword>
<feature type="transmembrane region" description="Helical" evidence="6">
    <location>
        <begin position="114"/>
        <end position="132"/>
    </location>
</feature>
<evidence type="ECO:0000256" key="3">
    <source>
        <dbReference type="ARBA" id="ARBA00022692"/>
    </source>
</evidence>
<proteinExistence type="inferred from homology"/>
<feature type="transmembrane region" description="Helical" evidence="6">
    <location>
        <begin position="428"/>
        <end position="450"/>
    </location>
</feature>
<feature type="transmembrane region" description="Helical" evidence="6">
    <location>
        <begin position="241"/>
        <end position="260"/>
    </location>
</feature>
<keyword evidence="5 6" id="KW-0472">Membrane</keyword>
<evidence type="ECO:0000256" key="2">
    <source>
        <dbReference type="ARBA" id="ARBA00008821"/>
    </source>
</evidence>
<gene>
    <name evidence="7" type="ORF">CLODIP_2_CD15245</name>
</gene>
<organism evidence="7 8">
    <name type="scientific">Cloeon dipterum</name>
    <dbReference type="NCBI Taxonomy" id="197152"/>
    <lineage>
        <taxon>Eukaryota</taxon>
        <taxon>Metazoa</taxon>
        <taxon>Ecdysozoa</taxon>
        <taxon>Arthropoda</taxon>
        <taxon>Hexapoda</taxon>
        <taxon>Insecta</taxon>
        <taxon>Pterygota</taxon>
        <taxon>Palaeoptera</taxon>
        <taxon>Ephemeroptera</taxon>
        <taxon>Pisciforma</taxon>
        <taxon>Baetidae</taxon>
        <taxon>Cloeon</taxon>
    </lineage>
</organism>
<dbReference type="InterPro" id="IPR006043">
    <property type="entry name" value="NCS2"/>
</dbReference>
<evidence type="ECO:0000256" key="6">
    <source>
        <dbReference type="SAM" id="Phobius"/>
    </source>
</evidence>
<keyword evidence="4 6" id="KW-1133">Transmembrane helix</keyword>